<dbReference type="GeneID" id="34599466"/>
<dbReference type="RefSeq" id="XP_022513306.1">
    <property type="nucleotide sequence ID" value="XM_022654269.1"/>
</dbReference>
<gene>
    <name evidence="2" type="ORF">AYO21_04296</name>
</gene>
<sequence>MDEPSGQPPEPREDRGPRIPPAKLSSINPEPTISLFFKPTKDSSLVLLDGKFSRDAAMIFCDRIRHDLMDNNRKSFTIVGGSLNGLKEVLAWINQCVAEQNIIKFKDVSPFGFFSSTETDTPLKFDDNAPNLFTTYANVIISAHYLGIPPRDLSDHIVKRMSAVARKQLMSWAEVEWFYTTPLLATLPDERENSVRGVAGASVFWAWWNGKLDENETPEDMMMLSVLRQEISQLDKDLHEWCERNEVEVRKKWEEKDKPKKSGVHTNGYCGENGHALDGASGGGDGGGWDEPATVTSGGTNGWDTFSTEGPLGPPNSVATQDSGVDVAFGGKNSAALPPLHEMDGINGAGDWAEEVSEITRLNNQQW</sequence>
<dbReference type="Proteomes" id="UP000077002">
    <property type="component" value="Unassembled WGS sequence"/>
</dbReference>
<feature type="compositionally biased region" description="Polar residues" evidence="1">
    <location>
        <begin position="294"/>
        <end position="308"/>
    </location>
</feature>
<evidence type="ECO:0000256" key="1">
    <source>
        <dbReference type="SAM" id="MobiDB-lite"/>
    </source>
</evidence>
<evidence type="ECO:0000313" key="3">
    <source>
        <dbReference type="Proteomes" id="UP000077002"/>
    </source>
</evidence>
<organism evidence="2 3">
    <name type="scientific">Fonsecaea monophora</name>
    <dbReference type="NCBI Taxonomy" id="254056"/>
    <lineage>
        <taxon>Eukaryota</taxon>
        <taxon>Fungi</taxon>
        <taxon>Dikarya</taxon>
        <taxon>Ascomycota</taxon>
        <taxon>Pezizomycotina</taxon>
        <taxon>Eurotiomycetes</taxon>
        <taxon>Chaetothyriomycetidae</taxon>
        <taxon>Chaetothyriales</taxon>
        <taxon>Herpotrichiellaceae</taxon>
        <taxon>Fonsecaea</taxon>
    </lineage>
</organism>
<feature type="compositionally biased region" description="Gly residues" evidence="1">
    <location>
        <begin position="280"/>
        <end position="289"/>
    </location>
</feature>
<proteinExistence type="predicted"/>
<accession>A0A177FAT8</accession>
<feature type="region of interest" description="Disordered" evidence="1">
    <location>
        <begin position="1"/>
        <end position="27"/>
    </location>
</feature>
<reference evidence="2 3" key="1">
    <citation type="submission" date="2016-03" db="EMBL/GenBank/DDBJ databases">
        <title>Draft genome sequence of the Fonsecaea monophora CBS 269.37.</title>
        <authorList>
            <person name="Bombassaro A."/>
            <person name="Vinicius W.A."/>
            <person name="De Hoog S."/>
            <person name="Sun J."/>
            <person name="Souza E.M."/>
            <person name="Raittz R.T."/>
            <person name="Costa F."/>
            <person name="Leao A.C."/>
            <person name="Tadra-Sfeir M.Z."/>
            <person name="Baura V."/>
            <person name="Balsanelli E."/>
            <person name="Pedrosa F.O."/>
            <person name="Moreno L.F."/>
            <person name="Steffens M.B."/>
            <person name="Xi L."/>
            <person name="Bocca A.L."/>
            <person name="Felipe M.S."/>
            <person name="Teixeira M."/>
            <person name="Telles Filho F.Q."/>
            <person name="Azevedo C.M."/>
            <person name="Gomes R."/>
            <person name="Vicente V.A."/>
        </authorList>
    </citation>
    <scope>NUCLEOTIDE SEQUENCE [LARGE SCALE GENOMIC DNA]</scope>
    <source>
        <strain evidence="2 3">CBS 269.37</strain>
    </source>
</reference>
<dbReference type="AlphaFoldDB" id="A0A177FAT8"/>
<protein>
    <submittedName>
        <fullName evidence="2">Uncharacterized protein</fullName>
    </submittedName>
</protein>
<dbReference type="EMBL" id="LVKK01000024">
    <property type="protein sequence ID" value="OAG41354.1"/>
    <property type="molecule type" value="Genomic_DNA"/>
</dbReference>
<dbReference type="OrthoDB" id="4117455at2759"/>
<feature type="region of interest" description="Disordered" evidence="1">
    <location>
        <begin position="254"/>
        <end position="323"/>
    </location>
</feature>
<evidence type="ECO:0000313" key="2">
    <source>
        <dbReference type="EMBL" id="OAG41354.1"/>
    </source>
</evidence>
<comment type="caution">
    <text evidence="2">The sequence shown here is derived from an EMBL/GenBank/DDBJ whole genome shotgun (WGS) entry which is preliminary data.</text>
</comment>
<keyword evidence="3" id="KW-1185">Reference proteome</keyword>
<name>A0A177FAT8_9EURO</name>